<dbReference type="FunFam" id="1.25.40.10:FF:000381">
    <property type="entry name" value="Pentatricopeptide repeat-containing protein"/>
    <property type="match status" value="1"/>
</dbReference>
<organism evidence="5 6">
    <name type="scientific">Rosa chinensis</name>
    <name type="common">China rose</name>
    <dbReference type="NCBI Taxonomy" id="74649"/>
    <lineage>
        <taxon>Eukaryota</taxon>
        <taxon>Viridiplantae</taxon>
        <taxon>Streptophyta</taxon>
        <taxon>Embryophyta</taxon>
        <taxon>Tracheophyta</taxon>
        <taxon>Spermatophyta</taxon>
        <taxon>Magnoliopsida</taxon>
        <taxon>eudicotyledons</taxon>
        <taxon>Gunneridae</taxon>
        <taxon>Pentapetalae</taxon>
        <taxon>rosids</taxon>
        <taxon>fabids</taxon>
        <taxon>Rosales</taxon>
        <taxon>Rosaceae</taxon>
        <taxon>Rosoideae</taxon>
        <taxon>Rosoideae incertae sedis</taxon>
        <taxon>Rosa</taxon>
    </lineage>
</organism>
<comment type="caution">
    <text evidence="5">The sequence shown here is derived from an EMBL/GenBank/DDBJ whole genome shotgun (WGS) entry which is preliminary data.</text>
</comment>
<dbReference type="PANTHER" id="PTHR47926:SF366">
    <property type="entry name" value="PENTATRICOPEPTIDE REPEAT SUPERFAMILY PROTEIN"/>
    <property type="match status" value="1"/>
</dbReference>
<dbReference type="FunFam" id="1.25.40.10:FF:000196">
    <property type="entry name" value="Pentatricopeptide repeat-containing protein At4g14850"/>
    <property type="match status" value="1"/>
</dbReference>
<dbReference type="GO" id="GO:0008270">
    <property type="term" value="F:zinc ion binding"/>
    <property type="evidence" value="ECO:0007669"/>
    <property type="project" value="InterPro"/>
</dbReference>
<evidence type="ECO:0000259" key="4">
    <source>
        <dbReference type="Pfam" id="PF14432"/>
    </source>
</evidence>
<dbReference type="PANTHER" id="PTHR47926">
    <property type="entry name" value="PENTATRICOPEPTIDE REPEAT-CONTAINING PROTEIN"/>
    <property type="match status" value="1"/>
</dbReference>
<evidence type="ECO:0000256" key="2">
    <source>
        <dbReference type="ARBA" id="ARBA00022737"/>
    </source>
</evidence>
<accession>A0A2P6RBT7</accession>
<dbReference type="NCBIfam" id="TIGR00756">
    <property type="entry name" value="PPR"/>
    <property type="match status" value="5"/>
</dbReference>
<dbReference type="Pfam" id="PF20431">
    <property type="entry name" value="E_motif"/>
    <property type="match status" value="1"/>
</dbReference>
<reference evidence="5 6" key="1">
    <citation type="journal article" date="2018" name="Nat. Genet.">
        <title>The Rosa genome provides new insights in the design of modern roses.</title>
        <authorList>
            <person name="Bendahmane M."/>
        </authorList>
    </citation>
    <scope>NUCLEOTIDE SEQUENCE [LARGE SCALE GENOMIC DNA]</scope>
    <source>
        <strain evidence="6">cv. Old Blush</strain>
    </source>
</reference>
<gene>
    <name evidence="5" type="ORF">RchiOBHm_Chr3g0473201</name>
</gene>
<feature type="domain" description="DYW" evidence="4">
    <location>
        <begin position="624"/>
        <end position="716"/>
    </location>
</feature>
<sequence length="716" mass="79800">MIPFSCRNVKLFPENFICTPFFMNFQPLRLFGGQILKEESTTLAQVIQSYAKTKQLNKGKELHAHLLRTHYPLCIFLTNHLLNMYSKCGHVDYALKVFDQMPHRNLVSWTAMVTGFSQNLRFSESFKAFSQMRIAGESPTQFAFASVISACVVLGSVEIGRQLHSLALKLGLACELFVGSNLADMYSKCGFMVEACKVFEEMPSKDAVSWTSMIDGYAKSGDFEAALLTYKRMVSDGIGIDKHVVSSALSACSALEACQFGKCVHSTGVKLGLEVEVAVGNALVDVYSKSGDMESALNVFRVDPECRNIVSYSSLINGYVVMDKIEKAFSVFVDLQRRGAEPNQFTFSSLIKACANQAALEQGIQLHAQVVKFNFDRDDFVSSVLVDMYGRCGLLDHSIQVFDEVPTPTEVAWNSLLSVFAVHGLGNDALKTFSRMVQAGVKPNAITFISLLTGCSHSGLVEEGLKYFYSLEKTYGIVPRAGHYSCVIDLLGRAGRLEEAEEFINSMPMQPNAFGWCSFLGACTIHGDKERGKLAAEKLIQLEPENSGAHVLLSTIYAKEQKWEDFRGVRRIMRDSSMKKLPGYSWIDIGNKTHTFGAEDWSHPQKKEIYEKLDSLLDQIKKAGYVPNTDLVLRDMDDNSKVELLHHHSERIAIAFAMISMPAGKPIIVKKNIRVCLDCHSAIKYISLVVGRKIIVRDNTRFHHFADGLCSCGDYW</sequence>
<dbReference type="GO" id="GO:0003723">
    <property type="term" value="F:RNA binding"/>
    <property type="evidence" value="ECO:0007669"/>
    <property type="project" value="InterPro"/>
</dbReference>
<evidence type="ECO:0000256" key="1">
    <source>
        <dbReference type="ARBA" id="ARBA00006643"/>
    </source>
</evidence>
<dbReference type="Pfam" id="PF20430">
    <property type="entry name" value="Eplus_motif"/>
    <property type="match status" value="1"/>
</dbReference>
<dbReference type="AlphaFoldDB" id="A0A2P6RBT7"/>
<evidence type="ECO:0000256" key="3">
    <source>
        <dbReference type="PROSITE-ProRule" id="PRU00708"/>
    </source>
</evidence>
<protein>
    <submittedName>
        <fullName evidence="5">Putative tetratricopeptide-like helical domain, DYW domain-containing protein</fullName>
    </submittedName>
</protein>
<feature type="repeat" description="PPR" evidence="3">
    <location>
        <begin position="206"/>
        <end position="240"/>
    </location>
</feature>
<dbReference type="InterPro" id="IPR046848">
    <property type="entry name" value="E_motif"/>
</dbReference>
<dbReference type="Gene3D" id="1.25.40.10">
    <property type="entry name" value="Tetratricopeptide repeat domain"/>
    <property type="match status" value="4"/>
</dbReference>
<feature type="repeat" description="PPR" evidence="3">
    <location>
        <begin position="105"/>
        <end position="139"/>
    </location>
</feature>
<dbReference type="OMA" id="SHCADLA"/>
<dbReference type="Gramene" id="PRQ43888">
    <property type="protein sequence ID" value="PRQ43888"/>
    <property type="gene ID" value="RchiOBHm_Chr3g0473201"/>
</dbReference>
<dbReference type="Pfam" id="PF13041">
    <property type="entry name" value="PPR_2"/>
    <property type="match status" value="2"/>
</dbReference>
<dbReference type="GO" id="GO:0009451">
    <property type="term" value="P:RNA modification"/>
    <property type="evidence" value="ECO:0007669"/>
    <property type="project" value="InterPro"/>
</dbReference>
<dbReference type="InterPro" id="IPR002885">
    <property type="entry name" value="PPR_rpt"/>
</dbReference>
<dbReference type="InterPro" id="IPR032867">
    <property type="entry name" value="DYW_dom"/>
</dbReference>
<dbReference type="InterPro" id="IPR011990">
    <property type="entry name" value="TPR-like_helical_dom_sf"/>
</dbReference>
<dbReference type="Proteomes" id="UP000238479">
    <property type="component" value="Chromosome 3"/>
</dbReference>
<evidence type="ECO:0000313" key="5">
    <source>
        <dbReference type="EMBL" id="PRQ43888.1"/>
    </source>
</evidence>
<keyword evidence="2" id="KW-0677">Repeat</keyword>
<feature type="repeat" description="PPR" evidence="3">
    <location>
        <begin position="444"/>
        <end position="479"/>
    </location>
</feature>
<dbReference type="EMBL" id="PDCK01000041">
    <property type="protein sequence ID" value="PRQ43888.1"/>
    <property type="molecule type" value="Genomic_DNA"/>
</dbReference>
<feature type="repeat" description="PPR" evidence="3">
    <location>
        <begin position="308"/>
        <end position="342"/>
    </location>
</feature>
<proteinExistence type="inferred from homology"/>
<keyword evidence="6" id="KW-1185">Reference proteome</keyword>
<dbReference type="PROSITE" id="PS51375">
    <property type="entry name" value="PPR"/>
    <property type="match status" value="5"/>
</dbReference>
<dbReference type="FunFam" id="1.25.40.10:FF:000366">
    <property type="entry name" value="Pentatricopeptide (PPR) repeat-containing protein"/>
    <property type="match status" value="1"/>
</dbReference>
<dbReference type="FunFam" id="1.25.40.10:FF:000031">
    <property type="entry name" value="Pentatricopeptide repeat-containing protein mitochondrial"/>
    <property type="match status" value="1"/>
</dbReference>
<name>A0A2P6RBT7_ROSCH</name>
<dbReference type="Pfam" id="PF01535">
    <property type="entry name" value="PPR"/>
    <property type="match status" value="7"/>
</dbReference>
<dbReference type="Pfam" id="PF14432">
    <property type="entry name" value="DYW_deaminase"/>
    <property type="match status" value="1"/>
</dbReference>
<evidence type="ECO:0000313" key="6">
    <source>
        <dbReference type="Proteomes" id="UP000238479"/>
    </source>
</evidence>
<dbReference type="InterPro" id="IPR046849">
    <property type="entry name" value="E2_motif"/>
</dbReference>
<comment type="similarity">
    <text evidence="1">Belongs to the PPR family. PCMP-H subfamily.</text>
</comment>
<feature type="repeat" description="PPR" evidence="3">
    <location>
        <begin position="409"/>
        <end position="443"/>
    </location>
</feature>
<dbReference type="FunFam" id="1.25.40.10:FF:000073">
    <property type="entry name" value="Pentatricopeptide repeat-containing protein chloroplastic"/>
    <property type="match status" value="1"/>
</dbReference>
<dbReference type="InterPro" id="IPR046960">
    <property type="entry name" value="PPR_At4g14850-like_plant"/>
</dbReference>